<evidence type="ECO:0000256" key="6">
    <source>
        <dbReference type="SAM" id="MobiDB-lite"/>
    </source>
</evidence>
<organism evidence="8 9">
    <name type="scientific">Stentor coeruleus</name>
    <dbReference type="NCBI Taxonomy" id="5963"/>
    <lineage>
        <taxon>Eukaryota</taxon>
        <taxon>Sar</taxon>
        <taxon>Alveolata</taxon>
        <taxon>Ciliophora</taxon>
        <taxon>Postciliodesmatophora</taxon>
        <taxon>Heterotrichea</taxon>
        <taxon>Heterotrichida</taxon>
        <taxon>Stentoridae</taxon>
        <taxon>Stentor</taxon>
    </lineage>
</organism>
<dbReference type="InterPro" id="IPR038508">
    <property type="entry name" value="ArfGAP_dom_sf"/>
</dbReference>
<keyword evidence="1" id="KW-0343">GTPase activation</keyword>
<keyword evidence="3 5" id="KW-0863">Zinc-finger</keyword>
<dbReference type="SUPFAM" id="SSF57863">
    <property type="entry name" value="ArfGap/RecO-like zinc finger"/>
    <property type="match status" value="1"/>
</dbReference>
<dbReference type="PANTHER" id="PTHR45686:SF4">
    <property type="entry name" value="ADP-RIBOSYLATION FACTOR GTPASE ACTIVATING PROTEIN 3, ISOFORM H"/>
    <property type="match status" value="1"/>
</dbReference>
<gene>
    <name evidence="8" type="ORF">SteCoe_13707</name>
</gene>
<dbReference type="GO" id="GO:0000139">
    <property type="term" value="C:Golgi membrane"/>
    <property type="evidence" value="ECO:0007669"/>
    <property type="project" value="GOC"/>
</dbReference>
<accession>A0A1R2C7Q4</accession>
<feature type="region of interest" description="Disordered" evidence="6">
    <location>
        <begin position="229"/>
        <end position="249"/>
    </location>
</feature>
<keyword evidence="9" id="KW-1185">Reference proteome</keyword>
<name>A0A1R2C7Q4_9CILI</name>
<evidence type="ECO:0000256" key="2">
    <source>
        <dbReference type="ARBA" id="ARBA00022723"/>
    </source>
</evidence>
<dbReference type="PRINTS" id="PR00405">
    <property type="entry name" value="REVINTRACTNG"/>
</dbReference>
<feature type="domain" description="Arf-GAP" evidence="7">
    <location>
        <begin position="8"/>
        <end position="120"/>
    </location>
</feature>
<proteinExistence type="predicted"/>
<dbReference type="EMBL" id="MPUH01000249">
    <property type="protein sequence ID" value="OMJ85052.1"/>
    <property type="molecule type" value="Genomic_DNA"/>
</dbReference>
<dbReference type="PROSITE" id="PS50115">
    <property type="entry name" value="ARFGAP"/>
    <property type="match status" value="1"/>
</dbReference>
<comment type="caution">
    <text evidence="8">The sequence shown here is derived from an EMBL/GenBank/DDBJ whole genome shotgun (WGS) entry which is preliminary data.</text>
</comment>
<evidence type="ECO:0000256" key="5">
    <source>
        <dbReference type="PROSITE-ProRule" id="PRU00288"/>
    </source>
</evidence>
<sequence length="249" mass="28811">MITELRKKELLTTLQKDPSNSLCFDCNLENPSNISFSFGCFVCNTCAKSHKLLNHSKIKIIEEDWSLEEFGIMSSGGNKALKEFFSYYNLMETHSNFKYQTKAAEFYKEMLSIVSKDQEFSKDFPSLDEGIQLLHSENYSEFTPLNIEESKISYPLLKEQKKKSTICECLSRICMRIIGYKNPIAKIDGKNDEFSQKNYMQKSEQKSKNVFERFENKLYMIIRKGKSNEKTQNTGENMSLAAGEKCNRG</sequence>
<reference evidence="8 9" key="1">
    <citation type="submission" date="2016-11" db="EMBL/GenBank/DDBJ databases">
        <title>The macronuclear genome of Stentor coeruleus: a giant cell with tiny introns.</title>
        <authorList>
            <person name="Slabodnick M."/>
            <person name="Ruby J.G."/>
            <person name="Reiff S.B."/>
            <person name="Swart E.C."/>
            <person name="Gosai S."/>
            <person name="Prabakaran S."/>
            <person name="Witkowska E."/>
            <person name="Larue G.E."/>
            <person name="Fisher S."/>
            <person name="Freeman R.M."/>
            <person name="Gunawardena J."/>
            <person name="Chu W."/>
            <person name="Stover N.A."/>
            <person name="Gregory B.D."/>
            <person name="Nowacki M."/>
            <person name="Derisi J."/>
            <person name="Roy S.W."/>
            <person name="Marshall W.F."/>
            <person name="Sood P."/>
        </authorList>
    </citation>
    <scope>NUCLEOTIDE SEQUENCE [LARGE SCALE GENOMIC DNA]</scope>
    <source>
        <strain evidence="8">WM001</strain>
    </source>
</reference>
<dbReference type="GO" id="GO:0005096">
    <property type="term" value="F:GTPase activator activity"/>
    <property type="evidence" value="ECO:0007669"/>
    <property type="project" value="UniProtKB-KW"/>
</dbReference>
<evidence type="ECO:0000259" key="7">
    <source>
        <dbReference type="PROSITE" id="PS50115"/>
    </source>
</evidence>
<dbReference type="Gene3D" id="1.10.220.150">
    <property type="entry name" value="Arf GTPase activating protein"/>
    <property type="match status" value="1"/>
</dbReference>
<keyword evidence="2" id="KW-0479">Metal-binding</keyword>
<dbReference type="SMART" id="SM00105">
    <property type="entry name" value="ArfGap"/>
    <property type="match status" value="1"/>
</dbReference>
<keyword evidence="4" id="KW-0862">Zinc</keyword>
<dbReference type="OrthoDB" id="983479at2759"/>
<dbReference type="Proteomes" id="UP000187209">
    <property type="component" value="Unassembled WGS sequence"/>
</dbReference>
<dbReference type="Pfam" id="PF01412">
    <property type="entry name" value="ArfGap"/>
    <property type="match status" value="1"/>
</dbReference>
<evidence type="ECO:0000256" key="3">
    <source>
        <dbReference type="ARBA" id="ARBA00022771"/>
    </source>
</evidence>
<evidence type="ECO:0000256" key="1">
    <source>
        <dbReference type="ARBA" id="ARBA00022468"/>
    </source>
</evidence>
<evidence type="ECO:0000256" key="4">
    <source>
        <dbReference type="ARBA" id="ARBA00022833"/>
    </source>
</evidence>
<evidence type="ECO:0000313" key="8">
    <source>
        <dbReference type="EMBL" id="OMJ85052.1"/>
    </source>
</evidence>
<dbReference type="InterPro" id="IPR037278">
    <property type="entry name" value="ARFGAP/RecO"/>
</dbReference>
<dbReference type="InterPro" id="IPR001164">
    <property type="entry name" value="ArfGAP_dom"/>
</dbReference>
<dbReference type="PANTHER" id="PTHR45686">
    <property type="entry name" value="ADP-RIBOSYLATION FACTOR GTPASE ACTIVATING PROTEIN 3, ISOFORM H-RELATED"/>
    <property type="match status" value="1"/>
</dbReference>
<dbReference type="GO" id="GO:0048205">
    <property type="term" value="P:COPI coating of Golgi vesicle"/>
    <property type="evidence" value="ECO:0007669"/>
    <property type="project" value="TreeGrafter"/>
</dbReference>
<protein>
    <recommendedName>
        <fullName evidence="7">Arf-GAP domain-containing protein</fullName>
    </recommendedName>
</protein>
<dbReference type="AlphaFoldDB" id="A0A1R2C7Q4"/>
<evidence type="ECO:0000313" key="9">
    <source>
        <dbReference type="Proteomes" id="UP000187209"/>
    </source>
</evidence>
<dbReference type="GO" id="GO:0008270">
    <property type="term" value="F:zinc ion binding"/>
    <property type="evidence" value="ECO:0007669"/>
    <property type="project" value="UniProtKB-KW"/>
</dbReference>